<accession>A0A1C7LZ79</accession>
<keyword evidence="3" id="KW-1185">Reference proteome</keyword>
<organism evidence="2 3">
    <name type="scientific">Grifola frondosa</name>
    <name type="common">Maitake</name>
    <name type="synonym">Polyporus frondosus</name>
    <dbReference type="NCBI Taxonomy" id="5627"/>
    <lineage>
        <taxon>Eukaryota</taxon>
        <taxon>Fungi</taxon>
        <taxon>Dikarya</taxon>
        <taxon>Basidiomycota</taxon>
        <taxon>Agaricomycotina</taxon>
        <taxon>Agaricomycetes</taxon>
        <taxon>Polyporales</taxon>
        <taxon>Grifolaceae</taxon>
        <taxon>Grifola</taxon>
    </lineage>
</organism>
<evidence type="ECO:0000313" key="2">
    <source>
        <dbReference type="EMBL" id="OBZ69516.1"/>
    </source>
</evidence>
<comment type="caution">
    <text evidence="2">The sequence shown here is derived from an EMBL/GenBank/DDBJ whole genome shotgun (WGS) entry which is preliminary data.</text>
</comment>
<dbReference type="OrthoDB" id="3262817at2759"/>
<evidence type="ECO:0000256" key="1">
    <source>
        <dbReference type="SAM" id="MobiDB-lite"/>
    </source>
</evidence>
<reference evidence="2 3" key="1">
    <citation type="submission" date="2016-03" db="EMBL/GenBank/DDBJ databases">
        <title>Whole genome sequencing of Grifola frondosa 9006-11.</title>
        <authorList>
            <person name="Min B."/>
            <person name="Park H."/>
            <person name="Kim J.-G."/>
            <person name="Cho H."/>
            <person name="Oh Y.-L."/>
            <person name="Kong W.-S."/>
            <person name="Choi I.-G."/>
        </authorList>
    </citation>
    <scope>NUCLEOTIDE SEQUENCE [LARGE SCALE GENOMIC DNA]</scope>
    <source>
        <strain evidence="2 3">9006-11</strain>
    </source>
</reference>
<feature type="compositionally biased region" description="Low complexity" evidence="1">
    <location>
        <begin position="255"/>
        <end position="264"/>
    </location>
</feature>
<feature type="compositionally biased region" description="Basic and acidic residues" evidence="1">
    <location>
        <begin position="233"/>
        <end position="251"/>
    </location>
</feature>
<evidence type="ECO:0000313" key="3">
    <source>
        <dbReference type="Proteomes" id="UP000092993"/>
    </source>
</evidence>
<dbReference type="EMBL" id="LUGG01000015">
    <property type="protein sequence ID" value="OBZ69516.1"/>
    <property type="molecule type" value="Genomic_DNA"/>
</dbReference>
<protein>
    <submittedName>
        <fullName evidence="2">Uncharacterized protein</fullName>
    </submittedName>
</protein>
<dbReference type="STRING" id="5627.A0A1C7LZ79"/>
<proteinExistence type="predicted"/>
<name>A0A1C7LZ79_GRIFR</name>
<dbReference type="Proteomes" id="UP000092993">
    <property type="component" value="Unassembled WGS sequence"/>
</dbReference>
<gene>
    <name evidence="2" type="ORF">A0H81_10163</name>
</gene>
<feature type="region of interest" description="Disordered" evidence="1">
    <location>
        <begin position="127"/>
        <end position="147"/>
    </location>
</feature>
<sequence length="407" mass="44307">MLFRSSLDPTVQSKEQLIVLCHAEERILIPLPQTYEEMQEVARREFALTGDIVIETDDVQGCEGTRVTVHKDSWNGISPVLKSVTAKAVKGKAPASRLSGALNYQSVPAQPAGSWRLMDDTAFRSGTFGTTQSGAESPQTAQPAVSRRRIDDTAFITRTIGLKQSSADFLGIERPTSPELTWVVSSVGSFERPSAKKAAAPLEHEGDSEEEVPIPSPSKRRATRHRILSDYGDNSREGGGDVVGDKARDVKPQVSSTSSSPSTSDGRQRGESSAIAHQGIGIKQEKVVKVKTENVSPSRIASSPESKINGSPEIFDDGSFLISVEYPESGETCWFKTRGHHLVSKVLTRACRTFKIEQASSRARLLLVIDEDIDGERVDGCAVCSPRDSMDRLGAKPHSKFLLELME</sequence>
<feature type="region of interest" description="Disordered" evidence="1">
    <location>
        <begin position="193"/>
        <end position="278"/>
    </location>
</feature>
<dbReference type="OMA" id="KTRGRHM"/>
<feature type="compositionally biased region" description="Polar residues" evidence="1">
    <location>
        <begin position="127"/>
        <end position="143"/>
    </location>
</feature>
<dbReference type="AlphaFoldDB" id="A0A1C7LZ79"/>